<feature type="domain" description="BHLH" evidence="4">
    <location>
        <begin position="91"/>
        <end position="139"/>
    </location>
</feature>
<accession>A0A899G2K7</accession>
<organism evidence="5 6">
    <name type="scientific">Pneumocystis wakefieldiae</name>
    <dbReference type="NCBI Taxonomy" id="38082"/>
    <lineage>
        <taxon>Eukaryota</taxon>
        <taxon>Fungi</taxon>
        <taxon>Dikarya</taxon>
        <taxon>Ascomycota</taxon>
        <taxon>Taphrinomycotina</taxon>
        <taxon>Pneumocystomycetes</taxon>
        <taxon>Pneumocystaceae</taxon>
        <taxon>Pneumocystis</taxon>
    </lineage>
</organism>
<dbReference type="InterPro" id="IPR047206">
    <property type="entry name" value="bHLHzip_scCBP1-like"/>
</dbReference>
<dbReference type="Pfam" id="PF00010">
    <property type="entry name" value="HLH"/>
    <property type="match status" value="1"/>
</dbReference>
<dbReference type="PROSITE" id="PS50888">
    <property type="entry name" value="BHLH"/>
    <property type="match status" value="1"/>
</dbReference>
<feature type="compositionally biased region" description="Basic and acidic residues" evidence="3">
    <location>
        <begin position="73"/>
        <end position="89"/>
    </location>
</feature>
<feature type="compositionally biased region" description="Basic and acidic residues" evidence="3">
    <location>
        <begin position="194"/>
        <end position="214"/>
    </location>
</feature>
<dbReference type="OrthoDB" id="71302at2759"/>
<sequence>MTLKHLKKQDQEVEKAYRTEDSMDKEFHGLSEISGYTEMNGEEEEEDEAGGIYSVETGEEILKSAVIQREEVLHEGGEHKPMVGSEEWHRIRRSSHKEVERRRRETINESISELARIVPGCEKNKGKILERTVAYIQQLKENEANNIEKWTLEKLLTDQAISELSAANQKLKAECDRLWREVNVWKQAATSGLDNDKDEKKDEPISNVRAEKMD</sequence>
<evidence type="ECO:0000313" key="6">
    <source>
        <dbReference type="Proteomes" id="UP000663699"/>
    </source>
</evidence>
<keyword evidence="1" id="KW-0238">DNA-binding</keyword>
<keyword evidence="2" id="KW-0539">Nucleus</keyword>
<dbReference type="PANTHER" id="PTHR47787:SF1">
    <property type="entry name" value="CENTROMERE-BINDING PROTEIN 1"/>
    <property type="match status" value="1"/>
</dbReference>
<dbReference type="SMART" id="SM00353">
    <property type="entry name" value="HLH"/>
    <property type="match status" value="1"/>
</dbReference>
<dbReference type="GO" id="GO:0003700">
    <property type="term" value="F:DNA-binding transcription factor activity"/>
    <property type="evidence" value="ECO:0007669"/>
    <property type="project" value="InterPro"/>
</dbReference>
<evidence type="ECO:0000256" key="1">
    <source>
        <dbReference type="ARBA" id="ARBA00023125"/>
    </source>
</evidence>
<dbReference type="SUPFAM" id="SSF47459">
    <property type="entry name" value="HLH, helix-loop-helix DNA-binding domain"/>
    <property type="match status" value="1"/>
</dbReference>
<evidence type="ECO:0000259" key="4">
    <source>
        <dbReference type="PROSITE" id="PS50888"/>
    </source>
</evidence>
<dbReference type="Proteomes" id="UP000663699">
    <property type="component" value="Chromosome 15"/>
</dbReference>
<evidence type="ECO:0000256" key="2">
    <source>
        <dbReference type="ARBA" id="ARBA00023242"/>
    </source>
</evidence>
<gene>
    <name evidence="5" type="ORF">MERGE_001252</name>
</gene>
<reference evidence="5" key="1">
    <citation type="submission" date="2020-06" db="EMBL/GenBank/DDBJ databases">
        <title>Genomes of multiple members of Pneumocystis genus reveal paths to human pathogen Pneumocystis jirovecii.</title>
        <authorList>
            <person name="Cisse O.H."/>
            <person name="Ma L."/>
            <person name="Dekker J."/>
            <person name="Khil P."/>
            <person name="Jo J."/>
            <person name="Brenchley J."/>
            <person name="Blair R."/>
            <person name="Pahar B."/>
            <person name="Chabe M."/>
            <person name="Van Rompay K.A."/>
            <person name="Keesler R."/>
            <person name="Sukura A."/>
            <person name="Hirsch V."/>
            <person name="Kutty G."/>
            <person name="Liu Y."/>
            <person name="Peng L."/>
            <person name="Chen J."/>
            <person name="Song J."/>
            <person name="Weissenbacher-Lang C."/>
            <person name="Xu J."/>
            <person name="Upham N.S."/>
            <person name="Stajich J.E."/>
            <person name="Cuomo C.A."/>
            <person name="Cushion M.T."/>
            <person name="Kovacs J.A."/>
        </authorList>
    </citation>
    <scope>NUCLEOTIDE SEQUENCE</scope>
    <source>
        <strain evidence="5">2A</strain>
    </source>
</reference>
<protein>
    <recommendedName>
        <fullName evidence="4">BHLH domain-containing protein</fullName>
    </recommendedName>
</protein>
<dbReference type="InterPro" id="IPR036638">
    <property type="entry name" value="HLH_DNA-bd_sf"/>
</dbReference>
<feature type="region of interest" description="Disordered" evidence="3">
    <location>
        <begin position="1"/>
        <end position="52"/>
    </location>
</feature>
<feature type="region of interest" description="Disordered" evidence="3">
    <location>
        <begin position="190"/>
        <end position="214"/>
    </location>
</feature>
<dbReference type="CDD" id="cd11398">
    <property type="entry name" value="bHLHzip_scCBP1"/>
    <property type="match status" value="1"/>
</dbReference>
<feature type="compositionally biased region" description="Acidic residues" evidence="3">
    <location>
        <begin position="40"/>
        <end position="49"/>
    </location>
</feature>
<dbReference type="GO" id="GO:0046983">
    <property type="term" value="F:protein dimerization activity"/>
    <property type="evidence" value="ECO:0007669"/>
    <property type="project" value="InterPro"/>
</dbReference>
<dbReference type="Gene3D" id="4.10.280.10">
    <property type="entry name" value="Helix-loop-helix DNA-binding domain"/>
    <property type="match status" value="1"/>
</dbReference>
<proteinExistence type="predicted"/>
<dbReference type="PANTHER" id="PTHR47787">
    <property type="entry name" value="CENTROMERE-BINDING PROTEIN 1"/>
    <property type="match status" value="1"/>
</dbReference>
<evidence type="ECO:0000256" key="3">
    <source>
        <dbReference type="SAM" id="MobiDB-lite"/>
    </source>
</evidence>
<evidence type="ECO:0000313" key="5">
    <source>
        <dbReference type="EMBL" id="QSL66865.1"/>
    </source>
</evidence>
<feature type="compositionally biased region" description="Basic and acidic residues" evidence="3">
    <location>
        <begin position="8"/>
        <end position="29"/>
    </location>
</feature>
<dbReference type="GO" id="GO:0005634">
    <property type="term" value="C:nucleus"/>
    <property type="evidence" value="ECO:0007669"/>
    <property type="project" value="TreeGrafter"/>
</dbReference>
<keyword evidence="6" id="KW-1185">Reference proteome</keyword>
<feature type="region of interest" description="Disordered" evidence="3">
    <location>
        <begin position="73"/>
        <end position="98"/>
    </location>
</feature>
<dbReference type="EMBL" id="CP054546">
    <property type="protein sequence ID" value="QSL66865.1"/>
    <property type="molecule type" value="Genomic_DNA"/>
</dbReference>
<dbReference type="GO" id="GO:0003677">
    <property type="term" value="F:DNA binding"/>
    <property type="evidence" value="ECO:0007669"/>
    <property type="project" value="UniProtKB-KW"/>
</dbReference>
<dbReference type="InterPro" id="IPR011598">
    <property type="entry name" value="bHLH_dom"/>
</dbReference>
<name>A0A899G2K7_9ASCO</name>
<dbReference type="AlphaFoldDB" id="A0A899G2K7"/>